<dbReference type="EMBL" id="LPHD01000049">
    <property type="protein sequence ID" value="KWA83818.1"/>
    <property type="molecule type" value="Genomic_DNA"/>
</dbReference>
<reference evidence="2 3" key="1">
    <citation type="submission" date="2015-11" db="EMBL/GenBank/DDBJ databases">
        <title>Expanding the genomic diversity of Burkholderia species for the development of highly accurate diagnostics.</title>
        <authorList>
            <person name="Sahl J."/>
            <person name="Keim P."/>
            <person name="Wagner D."/>
        </authorList>
    </citation>
    <scope>NUCLEOTIDE SEQUENCE [LARGE SCALE GENOMIC DNA]</scope>
    <source>
        <strain evidence="2 3">MSMB2087WGS</strain>
    </source>
</reference>
<protein>
    <recommendedName>
        <fullName evidence="1">ATP-dependent DNA ligase family profile domain-containing protein</fullName>
    </recommendedName>
</protein>
<evidence type="ECO:0000259" key="1">
    <source>
        <dbReference type="Pfam" id="PF01068"/>
    </source>
</evidence>
<dbReference type="Pfam" id="PF01068">
    <property type="entry name" value="DNA_ligase_A_M"/>
    <property type="match status" value="1"/>
</dbReference>
<dbReference type="AlphaFoldDB" id="A0A106QBH8"/>
<dbReference type="InterPro" id="IPR012310">
    <property type="entry name" value="DNA_ligase_ATP-dep_cent"/>
</dbReference>
<dbReference type="GO" id="GO:0003910">
    <property type="term" value="F:DNA ligase (ATP) activity"/>
    <property type="evidence" value="ECO:0007669"/>
    <property type="project" value="InterPro"/>
</dbReference>
<organism evidence="2 3">
    <name type="scientific">Burkholderia ubonensis</name>
    <dbReference type="NCBI Taxonomy" id="101571"/>
    <lineage>
        <taxon>Bacteria</taxon>
        <taxon>Pseudomonadati</taxon>
        <taxon>Pseudomonadota</taxon>
        <taxon>Betaproteobacteria</taxon>
        <taxon>Burkholderiales</taxon>
        <taxon>Burkholderiaceae</taxon>
        <taxon>Burkholderia</taxon>
        <taxon>Burkholderia cepacia complex</taxon>
    </lineage>
</organism>
<comment type="caution">
    <text evidence="2">The sequence shown here is derived from an EMBL/GenBank/DDBJ whole genome shotgun (WGS) entry which is preliminary data.</text>
</comment>
<dbReference type="Gene3D" id="3.30.470.30">
    <property type="entry name" value="DNA ligase/mRNA capping enzyme"/>
    <property type="match status" value="1"/>
</dbReference>
<dbReference type="GO" id="GO:0006310">
    <property type="term" value="P:DNA recombination"/>
    <property type="evidence" value="ECO:0007669"/>
    <property type="project" value="InterPro"/>
</dbReference>
<name>A0A106QBH8_9BURK</name>
<accession>A0A106QBH8</accession>
<sequence length="277" mass="30824">MRAEVLDEADLEKYLKDPNWAVQRKYDGERSPVSIRRSAIAATNLKGTARVLAASSEVELKKLVAKPDFGDERETQVDGEELPGGVYVIYDVLTLRDNDVRKMPFEERFALLEELLVDNLGLLAPTAYTEAEKRAMVAQARAENWEGLMFRDVSGAYVHGRTSLILKFKLWDSCTCRVLTVNTKRSIQVAVRDERDDEVFIGNVTVPVNMDMPEADDLVEVRYLYVLDGGSLYQPVLLGVRTDKTEADLRSSLRAAPPEKTGAFTPDTSGSMMAAAA</sequence>
<gene>
    <name evidence="2" type="ORF">WL29_20860</name>
</gene>
<evidence type="ECO:0000313" key="3">
    <source>
        <dbReference type="Proteomes" id="UP000060630"/>
    </source>
</evidence>
<evidence type="ECO:0000313" key="2">
    <source>
        <dbReference type="EMBL" id="KWA83818.1"/>
    </source>
</evidence>
<dbReference type="Proteomes" id="UP000060630">
    <property type="component" value="Unassembled WGS sequence"/>
</dbReference>
<dbReference type="GO" id="GO:0005524">
    <property type="term" value="F:ATP binding"/>
    <property type="evidence" value="ECO:0007669"/>
    <property type="project" value="InterPro"/>
</dbReference>
<feature type="domain" description="ATP-dependent DNA ligase family profile" evidence="1">
    <location>
        <begin position="87"/>
        <end position="169"/>
    </location>
</feature>
<dbReference type="SUPFAM" id="SSF56091">
    <property type="entry name" value="DNA ligase/mRNA capping enzyme, catalytic domain"/>
    <property type="match status" value="1"/>
</dbReference>
<dbReference type="GO" id="GO:0006281">
    <property type="term" value="P:DNA repair"/>
    <property type="evidence" value="ECO:0007669"/>
    <property type="project" value="InterPro"/>
</dbReference>
<proteinExistence type="predicted"/>